<feature type="non-terminal residue" evidence="2">
    <location>
        <position position="1"/>
    </location>
</feature>
<sequence length="150" mass="17343">STMALGIGLSQQQSAEFLEGLPSDYVYDTDEENDMATPMNDPLHASETFHLDDDFTEIIIGDVVEESQPTEETQIVNESQEDIFHTENHKRRWRKKPEAAVDAEFLSDPKFISEISTPIDAFFTFYDDAIFDKIHYETNKKKVFRKTNQQ</sequence>
<dbReference type="Proteomes" id="UP001381693">
    <property type="component" value="Unassembled WGS sequence"/>
</dbReference>
<gene>
    <name evidence="2" type="ORF">SK128_005934</name>
</gene>
<evidence type="ECO:0000256" key="1">
    <source>
        <dbReference type="SAM" id="MobiDB-lite"/>
    </source>
</evidence>
<evidence type="ECO:0000313" key="3">
    <source>
        <dbReference type="Proteomes" id="UP001381693"/>
    </source>
</evidence>
<dbReference type="AlphaFoldDB" id="A0AAN8ZZY3"/>
<evidence type="ECO:0000313" key="2">
    <source>
        <dbReference type="EMBL" id="KAK7069444.1"/>
    </source>
</evidence>
<name>A0AAN8ZZY3_HALRR</name>
<keyword evidence="3" id="KW-1185">Reference proteome</keyword>
<organism evidence="2 3">
    <name type="scientific">Halocaridina rubra</name>
    <name type="common">Hawaiian red shrimp</name>
    <dbReference type="NCBI Taxonomy" id="373956"/>
    <lineage>
        <taxon>Eukaryota</taxon>
        <taxon>Metazoa</taxon>
        <taxon>Ecdysozoa</taxon>
        <taxon>Arthropoda</taxon>
        <taxon>Crustacea</taxon>
        <taxon>Multicrustacea</taxon>
        <taxon>Malacostraca</taxon>
        <taxon>Eumalacostraca</taxon>
        <taxon>Eucarida</taxon>
        <taxon>Decapoda</taxon>
        <taxon>Pleocyemata</taxon>
        <taxon>Caridea</taxon>
        <taxon>Atyoidea</taxon>
        <taxon>Atyidae</taxon>
        <taxon>Halocaridina</taxon>
    </lineage>
</organism>
<dbReference type="EMBL" id="JAXCGZ010016428">
    <property type="protein sequence ID" value="KAK7069444.1"/>
    <property type="molecule type" value="Genomic_DNA"/>
</dbReference>
<proteinExistence type="predicted"/>
<protein>
    <submittedName>
        <fullName evidence="2">Uncharacterized protein</fullName>
    </submittedName>
</protein>
<accession>A0AAN8ZZY3</accession>
<feature type="region of interest" description="Disordered" evidence="1">
    <location>
        <begin position="26"/>
        <end position="46"/>
    </location>
</feature>
<comment type="caution">
    <text evidence="2">The sequence shown here is derived from an EMBL/GenBank/DDBJ whole genome shotgun (WGS) entry which is preliminary data.</text>
</comment>
<reference evidence="2 3" key="1">
    <citation type="submission" date="2023-11" db="EMBL/GenBank/DDBJ databases">
        <title>Halocaridina rubra genome assembly.</title>
        <authorList>
            <person name="Smith C."/>
        </authorList>
    </citation>
    <scope>NUCLEOTIDE SEQUENCE [LARGE SCALE GENOMIC DNA]</scope>
    <source>
        <strain evidence="2">EP-1</strain>
        <tissue evidence="2">Whole</tissue>
    </source>
</reference>